<organism evidence="1 2">
    <name type="scientific">Penicillium frequentans</name>
    <dbReference type="NCBI Taxonomy" id="3151616"/>
    <lineage>
        <taxon>Eukaryota</taxon>
        <taxon>Fungi</taxon>
        <taxon>Dikarya</taxon>
        <taxon>Ascomycota</taxon>
        <taxon>Pezizomycotina</taxon>
        <taxon>Eurotiomycetes</taxon>
        <taxon>Eurotiomycetidae</taxon>
        <taxon>Eurotiales</taxon>
        <taxon>Aspergillaceae</taxon>
        <taxon>Penicillium</taxon>
    </lineage>
</organism>
<reference evidence="1 2" key="1">
    <citation type="journal article" date="2023" name="IMA Fungus">
        <title>Comparative genomic study of the Penicillium genus elucidates a diverse pangenome and 15 lateral gene transfer events.</title>
        <authorList>
            <person name="Petersen C."/>
            <person name="Sorensen T."/>
            <person name="Nielsen M.R."/>
            <person name="Sondergaard T.E."/>
            <person name="Sorensen J.L."/>
            <person name="Fitzpatrick D.A."/>
            <person name="Frisvad J.C."/>
            <person name="Nielsen K.L."/>
        </authorList>
    </citation>
    <scope>NUCLEOTIDE SEQUENCE [LARGE SCALE GENOMIC DNA]</scope>
    <source>
        <strain evidence="1 2">IBT 35679</strain>
    </source>
</reference>
<evidence type="ECO:0000313" key="2">
    <source>
        <dbReference type="Proteomes" id="UP001220324"/>
    </source>
</evidence>
<dbReference type="SUPFAM" id="SSF63825">
    <property type="entry name" value="YWTD domain"/>
    <property type="match status" value="1"/>
</dbReference>
<evidence type="ECO:0000313" key="1">
    <source>
        <dbReference type="EMBL" id="KAJ5545573.1"/>
    </source>
</evidence>
<dbReference type="Proteomes" id="UP001220324">
    <property type="component" value="Unassembled WGS sequence"/>
</dbReference>
<dbReference type="AlphaFoldDB" id="A0AAD6D0P5"/>
<comment type="caution">
    <text evidence="1">The sequence shown here is derived from an EMBL/GenBank/DDBJ whole genome shotgun (WGS) entry which is preliminary data.</text>
</comment>
<proteinExistence type="predicted"/>
<protein>
    <recommendedName>
        <fullName evidence="3">3-carboxymuconate cyclase</fullName>
    </recommendedName>
</protein>
<accession>A0AAD6D0P5</accession>
<name>A0AAD6D0P5_9EURO</name>
<dbReference type="EMBL" id="JAQIZZ010000003">
    <property type="protein sequence ID" value="KAJ5545573.1"/>
    <property type="molecule type" value="Genomic_DNA"/>
</dbReference>
<gene>
    <name evidence="1" type="ORF">N7494_003158</name>
</gene>
<sequence length="366" mass="38225">MRFLVECTTANVIEACPGDPHIGWPSGKAVYFQSNEQENSVISIPIGRDGKLYGGMITSSGGKGGAGIDGTTKRPAAPDALSSQGSVIVSGGYLFAVNAGSNTLTMFQIDQDDATNLTMIGEPAEIPGEFPVTVGASVKHSMACVGYTGAKSGTSCAVFTRMGLGQMKQVVEFDLGQTTPPIGPTNTVAQVFFATDESRLITTVKGDPTRPPGTAVLFGGVNVPLTSDLFITDASFGTTLLSLNHTTEKLSLKHKVTITGQGATCWVAYSMARKSFFVTDAAVNRLIEISKDGSEIMSMLDLTNGDLGLTDLQVSGRFVYALSPGNGTIPAAITVVDSFAGHQIQHFLLGKLGAGKRSQGMAILQK</sequence>
<keyword evidence="2" id="KW-1185">Reference proteome</keyword>
<evidence type="ECO:0008006" key="3">
    <source>
        <dbReference type="Google" id="ProtNLM"/>
    </source>
</evidence>